<dbReference type="RefSeq" id="WP_016924409.1">
    <property type="nucleotide sequence ID" value="NZ_KB235941.1"/>
</dbReference>
<name>A0A0M2PYI7_PROHO</name>
<evidence type="ECO:0000313" key="3">
    <source>
        <dbReference type="Proteomes" id="UP000034681"/>
    </source>
</evidence>
<dbReference type="AlphaFoldDB" id="A0A0M2PYI7"/>
<keyword evidence="3" id="KW-1185">Reference proteome</keyword>
<dbReference type="Pfam" id="PF05099">
    <property type="entry name" value="TerB"/>
    <property type="match status" value="1"/>
</dbReference>
<dbReference type="eggNOG" id="COG1076">
    <property type="taxonomic scope" value="Bacteria"/>
</dbReference>
<dbReference type="Gene3D" id="1.10.3680.10">
    <property type="entry name" value="TerB-like"/>
    <property type="match status" value="1"/>
</dbReference>
<proteinExistence type="predicted"/>
<dbReference type="Proteomes" id="UP000034681">
    <property type="component" value="Unassembled WGS sequence"/>
</dbReference>
<organism evidence="2 3">
    <name type="scientific">Prochlorothrix hollandica PCC 9006 = CALU 1027</name>
    <dbReference type="NCBI Taxonomy" id="317619"/>
    <lineage>
        <taxon>Bacteria</taxon>
        <taxon>Bacillati</taxon>
        <taxon>Cyanobacteriota</taxon>
        <taxon>Cyanophyceae</taxon>
        <taxon>Prochlorotrichales</taxon>
        <taxon>Prochlorotrichaceae</taxon>
        <taxon>Prochlorothrix</taxon>
    </lineage>
</organism>
<dbReference type="InterPro" id="IPR029024">
    <property type="entry name" value="TerB-like"/>
</dbReference>
<dbReference type="InterPro" id="IPR007791">
    <property type="entry name" value="DjlA_N"/>
</dbReference>
<dbReference type="SUPFAM" id="SSF158682">
    <property type="entry name" value="TerB-like"/>
    <property type="match status" value="1"/>
</dbReference>
<sequence length="142" mass="16312">MTNATPKKTKALLKILIGAAWIDGEVQPEEREYLRTMAKAQQLEEDPEVRPLLFELVQVQPDQCYRWIEEYLGDRPSQDDYQSLLEAISALVYSDGSIEVEEAKLLNHLQELNEHSAHSGSPSQMILKSIQKLYRNWVGDNQ</sequence>
<feature type="domain" description="Co-chaperone DjlA N-terminal" evidence="1">
    <location>
        <begin position="11"/>
        <end position="112"/>
    </location>
</feature>
<evidence type="ECO:0000259" key="1">
    <source>
        <dbReference type="Pfam" id="PF05099"/>
    </source>
</evidence>
<dbReference type="STRING" id="317619.GCA_000332315_03634"/>
<dbReference type="OrthoDB" id="485098at2"/>
<reference evidence="2" key="1">
    <citation type="submission" date="2012-04" db="EMBL/GenBank/DDBJ databases">
        <authorList>
            <person name="Borisov I.G."/>
            <person name="Ivanikova N.V."/>
            <person name="Pinevich A.V."/>
        </authorList>
    </citation>
    <scope>NUCLEOTIDE SEQUENCE</scope>
    <source>
        <strain evidence="2">CALU 1027</strain>
    </source>
</reference>
<comment type="caution">
    <text evidence="2">The sequence shown here is derived from an EMBL/GenBank/DDBJ whole genome shotgun (WGS) entry which is preliminary data.</text>
</comment>
<protein>
    <submittedName>
        <fullName evidence="2">Tellurite resistance protein TerB</fullName>
    </submittedName>
</protein>
<dbReference type="CDD" id="cd07177">
    <property type="entry name" value="terB_like"/>
    <property type="match status" value="1"/>
</dbReference>
<evidence type="ECO:0000313" key="2">
    <source>
        <dbReference type="EMBL" id="KKJ01225.1"/>
    </source>
</evidence>
<dbReference type="EMBL" id="AJTX02000002">
    <property type="protein sequence ID" value="KKJ01225.1"/>
    <property type="molecule type" value="Genomic_DNA"/>
</dbReference>
<gene>
    <name evidence="2" type="ORF">PROH_02265</name>
</gene>
<accession>A0A0M2PYI7</accession>